<gene>
    <name evidence="2" type="ORF">XENORESO_016332</name>
</gene>
<evidence type="ECO:0000313" key="2">
    <source>
        <dbReference type="EMBL" id="MEQ2274215.1"/>
    </source>
</evidence>
<dbReference type="Proteomes" id="UP001444071">
    <property type="component" value="Unassembled WGS sequence"/>
</dbReference>
<name>A0ABV0WXE2_9TELE</name>
<dbReference type="EMBL" id="JAHRIM010075438">
    <property type="protein sequence ID" value="MEQ2274215.1"/>
    <property type="molecule type" value="Genomic_DNA"/>
</dbReference>
<comment type="caution">
    <text evidence="2">The sequence shown here is derived from an EMBL/GenBank/DDBJ whole genome shotgun (WGS) entry which is preliminary data.</text>
</comment>
<organism evidence="2 3">
    <name type="scientific">Xenotaenia resolanae</name>
    <dbReference type="NCBI Taxonomy" id="208358"/>
    <lineage>
        <taxon>Eukaryota</taxon>
        <taxon>Metazoa</taxon>
        <taxon>Chordata</taxon>
        <taxon>Craniata</taxon>
        <taxon>Vertebrata</taxon>
        <taxon>Euteleostomi</taxon>
        <taxon>Actinopterygii</taxon>
        <taxon>Neopterygii</taxon>
        <taxon>Teleostei</taxon>
        <taxon>Neoteleostei</taxon>
        <taxon>Acanthomorphata</taxon>
        <taxon>Ovalentaria</taxon>
        <taxon>Atherinomorphae</taxon>
        <taxon>Cyprinodontiformes</taxon>
        <taxon>Goodeidae</taxon>
        <taxon>Xenotaenia</taxon>
    </lineage>
</organism>
<protein>
    <submittedName>
        <fullName evidence="2">Uncharacterized protein</fullName>
    </submittedName>
</protein>
<accession>A0ABV0WXE2</accession>
<proteinExistence type="predicted"/>
<evidence type="ECO:0000256" key="1">
    <source>
        <dbReference type="SAM" id="MobiDB-lite"/>
    </source>
</evidence>
<feature type="compositionally biased region" description="Low complexity" evidence="1">
    <location>
        <begin position="45"/>
        <end position="60"/>
    </location>
</feature>
<evidence type="ECO:0000313" key="3">
    <source>
        <dbReference type="Proteomes" id="UP001444071"/>
    </source>
</evidence>
<sequence>MLPCVLISQGYLQGSCGCLELRLCTHQFVCGWKKARSHSRPPARPRQSGSSSSVAAHCSPRQPYYARTPAVITQHTLRHMHTDEITHNHPNTCPLCFRPQALYNRATAFRE</sequence>
<feature type="region of interest" description="Disordered" evidence="1">
    <location>
        <begin position="36"/>
        <end position="60"/>
    </location>
</feature>
<reference evidence="2 3" key="1">
    <citation type="submission" date="2021-06" db="EMBL/GenBank/DDBJ databases">
        <authorList>
            <person name="Palmer J.M."/>
        </authorList>
    </citation>
    <scope>NUCLEOTIDE SEQUENCE [LARGE SCALE GENOMIC DNA]</scope>
    <source>
        <strain evidence="2 3">XR_2019</strain>
        <tissue evidence="2">Muscle</tissue>
    </source>
</reference>
<keyword evidence="3" id="KW-1185">Reference proteome</keyword>